<dbReference type="PROSITE" id="PS51462">
    <property type="entry name" value="NUDIX"/>
    <property type="match status" value="1"/>
</dbReference>
<keyword evidence="4" id="KW-1185">Reference proteome</keyword>
<accession>A0A507SQF2</accession>
<dbReference type="RefSeq" id="WP_141483756.1">
    <property type="nucleotide sequence ID" value="NZ_SMDN01000003.1"/>
</dbReference>
<sequence length="177" mass="20939">MELVDIFNDDNKVVAIGHDRWEKLNANEHQKFVFLCLFNKKGQLLIQKRNKLKKMFPGMWDLSVGGAVQSGESSFEAIQRETKEEAGIELITKFKKPFITLYLENFICDYYVLQSDIGIDDLKMQIEEIDEFKFVSLEEIKTMIDKGDFMPYHLSFLNFIFETYKTPYTRLNHKDWV</sequence>
<dbReference type="Proteomes" id="UP000320801">
    <property type="component" value="Unassembled WGS sequence"/>
</dbReference>
<evidence type="ECO:0000256" key="1">
    <source>
        <dbReference type="ARBA" id="ARBA00022801"/>
    </source>
</evidence>
<evidence type="ECO:0000259" key="2">
    <source>
        <dbReference type="PROSITE" id="PS51462"/>
    </source>
</evidence>
<feature type="domain" description="Nudix hydrolase" evidence="2">
    <location>
        <begin position="28"/>
        <end position="157"/>
    </location>
</feature>
<dbReference type="PROSITE" id="PS00893">
    <property type="entry name" value="NUDIX_BOX"/>
    <property type="match status" value="1"/>
</dbReference>
<dbReference type="GO" id="GO:0016787">
    <property type="term" value="F:hydrolase activity"/>
    <property type="evidence" value="ECO:0007669"/>
    <property type="project" value="UniProtKB-KW"/>
</dbReference>
<dbReference type="Gene3D" id="3.90.79.10">
    <property type="entry name" value="Nucleoside Triphosphate Pyrophosphohydrolase"/>
    <property type="match status" value="1"/>
</dbReference>
<dbReference type="SUPFAM" id="SSF55811">
    <property type="entry name" value="Nudix"/>
    <property type="match status" value="1"/>
</dbReference>
<dbReference type="InterPro" id="IPR020084">
    <property type="entry name" value="NUDIX_hydrolase_CS"/>
</dbReference>
<dbReference type="OrthoDB" id="9786032at2"/>
<dbReference type="PANTHER" id="PTHR10885">
    <property type="entry name" value="ISOPENTENYL-DIPHOSPHATE DELTA-ISOMERASE"/>
    <property type="match status" value="1"/>
</dbReference>
<dbReference type="PANTHER" id="PTHR10885:SF0">
    <property type="entry name" value="ISOPENTENYL-DIPHOSPHATE DELTA-ISOMERASE"/>
    <property type="match status" value="1"/>
</dbReference>
<organism evidence="3 4">
    <name type="scientific">Mycoplasmopsis mucosicanis</name>
    <dbReference type="NCBI Taxonomy" id="458208"/>
    <lineage>
        <taxon>Bacteria</taxon>
        <taxon>Bacillati</taxon>
        <taxon>Mycoplasmatota</taxon>
        <taxon>Mycoplasmoidales</taxon>
        <taxon>Metamycoplasmataceae</taxon>
        <taxon>Mycoplasmopsis</taxon>
    </lineage>
</organism>
<proteinExistence type="predicted"/>
<dbReference type="InterPro" id="IPR015797">
    <property type="entry name" value="NUDIX_hydrolase-like_dom_sf"/>
</dbReference>
<comment type="caution">
    <text evidence="3">The sequence shown here is derived from an EMBL/GenBank/DDBJ whole genome shotgun (WGS) entry which is preliminary data.</text>
</comment>
<evidence type="ECO:0000313" key="4">
    <source>
        <dbReference type="Proteomes" id="UP000320801"/>
    </source>
</evidence>
<keyword evidence="1" id="KW-0378">Hydrolase</keyword>
<gene>
    <name evidence="3" type="ORF">E1I18_01040</name>
</gene>
<dbReference type="EMBL" id="SMDN01000003">
    <property type="protein sequence ID" value="TQC54027.1"/>
    <property type="molecule type" value="Genomic_DNA"/>
</dbReference>
<dbReference type="InterPro" id="IPR000086">
    <property type="entry name" value="NUDIX_hydrolase_dom"/>
</dbReference>
<reference evidence="3 4" key="1">
    <citation type="submission" date="2019-03" db="EMBL/GenBank/DDBJ databases">
        <title>Characterization of a novel Mycoplasma cynos real-time PCR assay.</title>
        <authorList>
            <person name="Tallmadge R.L."/>
            <person name="Mitchell P.K."/>
            <person name="Goodman L."/>
        </authorList>
    </citation>
    <scope>NUCLEOTIDE SEQUENCE [LARGE SCALE GENOMIC DNA]</scope>
    <source>
        <strain evidence="3 4">1642</strain>
    </source>
</reference>
<dbReference type="CDD" id="cd04693">
    <property type="entry name" value="NUDIX_Hydrolase"/>
    <property type="match status" value="1"/>
</dbReference>
<name>A0A507SQF2_9BACT</name>
<evidence type="ECO:0000313" key="3">
    <source>
        <dbReference type="EMBL" id="TQC54027.1"/>
    </source>
</evidence>
<dbReference type="AlphaFoldDB" id="A0A507SQF2"/>
<dbReference type="Pfam" id="PF00293">
    <property type="entry name" value="NUDIX"/>
    <property type="match status" value="1"/>
</dbReference>
<protein>
    <submittedName>
        <fullName evidence="3">NUDIX domain-containing protein</fullName>
    </submittedName>
</protein>